<dbReference type="STRING" id="1184151.AW736_12490"/>
<name>A0A178IK65_9BACT</name>
<protein>
    <recommendedName>
        <fullName evidence="2">DUF4340 domain-containing protein</fullName>
    </recommendedName>
</protein>
<gene>
    <name evidence="3" type="ORF">AW736_12490</name>
</gene>
<reference evidence="3 4" key="1">
    <citation type="submission" date="2016-01" db="EMBL/GenBank/DDBJ databases">
        <title>High potential of lignocellulose degradation of a new Verrucomicrobia species.</title>
        <authorList>
            <person name="Wang Y."/>
            <person name="Shi Y."/>
            <person name="Qiu Z."/>
            <person name="Liu S."/>
            <person name="Yang H."/>
        </authorList>
    </citation>
    <scope>NUCLEOTIDE SEQUENCE [LARGE SCALE GENOMIC DNA]</scope>
    <source>
        <strain evidence="3 4">TSB47</strain>
    </source>
</reference>
<feature type="domain" description="DUF4340" evidence="2">
    <location>
        <begin position="67"/>
        <end position="246"/>
    </location>
</feature>
<dbReference type="OrthoDB" id="179046at2"/>
<feature type="region of interest" description="Disordered" evidence="1">
    <location>
        <begin position="269"/>
        <end position="301"/>
    </location>
</feature>
<dbReference type="AlphaFoldDB" id="A0A178IK65"/>
<accession>A0A178IK65</accession>
<organism evidence="3 4">
    <name type="scientific">Termitidicoccus mucosus</name>
    <dbReference type="NCBI Taxonomy" id="1184151"/>
    <lineage>
        <taxon>Bacteria</taxon>
        <taxon>Pseudomonadati</taxon>
        <taxon>Verrucomicrobiota</taxon>
        <taxon>Opitutia</taxon>
        <taxon>Opitutales</taxon>
        <taxon>Opitutaceae</taxon>
        <taxon>Termitidicoccus</taxon>
    </lineage>
</organism>
<dbReference type="Proteomes" id="UP000078486">
    <property type="component" value="Unassembled WGS sequence"/>
</dbReference>
<feature type="compositionally biased region" description="Low complexity" evidence="1">
    <location>
        <begin position="664"/>
        <end position="700"/>
    </location>
</feature>
<sequence>MRTKITLALLLLNVGLFYYIFYIRHHDDKSVVASRVLGVEVSSIQTIAIRSADASIDTRIERRGDQWMLASPVVWPANEFAVKNIITELEYLRAETSFAVQDLALSGQTLADYGLEKPSLTLSFTSSAGPAPVTLKIGDTTKVGNRLYILSPDGARIFVVNRSLAETLALKLDDLRSASLFTIPVFEARALNIESGGSGARVRIRRDNERWAIESPIQTRASKIGTELAISGLGGLQVKTFAGEEARAALATPRLRVTLEGNNRRETLLIGSTVPPGAGGTASVSSTNPAPTAPNPRAQEPSTDYYARMEKDGGPGAAPFLTLSIPDRLLATLDDAARELRETRILDFSPENVSTITIDGAGAAGEIVLQRLESNDSALGAAWQIARRTNGSGLHTLPADREIVARLLRDLERLRVEELKPPASPFVNDAPSDAEKENYGFNRPAREVTLVFGAPVSPSGVVTAPPPPIVLQIGDGTDRLTYARLASQNYVYRVPPRILEEISLSTLDYRERTLRELPAGAQITALKLTDLAAPAGQQVILETALPAPAGAPLREAIDALAAQLRTLRAKSFVAEQFTATVLTAGEERPWRYRLDATLSLVGAADGQTTTSTLFFAIRSGGATQLAGSPEFNAVFAAEQPLLDALFAITHAPREPAPLETGAQPKASGTASPPAAAPSGTGSLPAPDAKTSSPSAAPVPASVPALAPALSIPAPSAATGTAAPVSHTDIVLPNSVLAPDRSHDSSQ</sequence>
<proteinExistence type="predicted"/>
<feature type="region of interest" description="Disordered" evidence="1">
    <location>
        <begin position="655"/>
        <end position="700"/>
    </location>
</feature>
<feature type="domain" description="DUF4340" evidence="2">
    <location>
        <begin position="395"/>
        <end position="578"/>
    </location>
</feature>
<evidence type="ECO:0000313" key="3">
    <source>
        <dbReference type="EMBL" id="OAM89569.1"/>
    </source>
</evidence>
<dbReference type="RefSeq" id="WP_068770554.1">
    <property type="nucleotide sequence ID" value="NZ_KV441840.1"/>
</dbReference>
<keyword evidence="4" id="KW-1185">Reference proteome</keyword>
<dbReference type="InterPro" id="IPR025641">
    <property type="entry name" value="DUF4340"/>
</dbReference>
<dbReference type="Pfam" id="PF14238">
    <property type="entry name" value="DUF4340"/>
    <property type="match status" value="2"/>
</dbReference>
<evidence type="ECO:0000256" key="1">
    <source>
        <dbReference type="SAM" id="MobiDB-lite"/>
    </source>
</evidence>
<dbReference type="EMBL" id="LRRQ01000088">
    <property type="protein sequence ID" value="OAM89569.1"/>
    <property type="molecule type" value="Genomic_DNA"/>
</dbReference>
<evidence type="ECO:0000259" key="2">
    <source>
        <dbReference type="Pfam" id="PF14238"/>
    </source>
</evidence>
<comment type="caution">
    <text evidence="3">The sequence shown here is derived from an EMBL/GenBank/DDBJ whole genome shotgun (WGS) entry which is preliminary data.</text>
</comment>
<evidence type="ECO:0000313" key="4">
    <source>
        <dbReference type="Proteomes" id="UP000078486"/>
    </source>
</evidence>